<dbReference type="SUPFAM" id="SSF53300">
    <property type="entry name" value="vWA-like"/>
    <property type="match status" value="1"/>
</dbReference>
<keyword evidence="3" id="KW-1185">Reference proteome</keyword>
<evidence type="ECO:0000259" key="1">
    <source>
        <dbReference type="Pfam" id="PF01882"/>
    </source>
</evidence>
<reference evidence="2 3" key="1">
    <citation type="submission" date="2018-12" db="EMBL/GenBank/DDBJ databases">
        <title>Lysinibacillus antri sp. nov., isolated from a cave soil.</title>
        <authorList>
            <person name="Narsing Rao M.P."/>
            <person name="Zhang H."/>
            <person name="Dong Z.-Y."/>
            <person name="Niu X.-K."/>
            <person name="Zhang K."/>
            <person name="Fang B.-Z."/>
            <person name="Kang Y.-Q."/>
            <person name="Xiao M."/>
            <person name="Li W.-J."/>
        </authorList>
    </citation>
    <scope>NUCLEOTIDE SEQUENCE [LARGE SCALE GENOMIC DNA]</scope>
    <source>
        <strain evidence="2 3">SYSU K30002</strain>
    </source>
</reference>
<protein>
    <submittedName>
        <fullName evidence="2">DUF58 domain-containing protein</fullName>
    </submittedName>
</protein>
<dbReference type="InterPro" id="IPR036465">
    <property type="entry name" value="vWFA_dom_sf"/>
</dbReference>
<dbReference type="RefSeq" id="WP_126660397.1">
    <property type="nucleotide sequence ID" value="NZ_RYYR01000032.1"/>
</dbReference>
<evidence type="ECO:0000313" key="2">
    <source>
        <dbReference type="EMBL" id="RUL48278.1"/>
    </source>
</evidence>
<comment type="caution">
    <text evidence="2">The sequence shown here is derived from an EMBL/GenBank/DDBJ whole genome shotgun (WGS) entry which is preliminary data.</text>
</comment>
<proteinExistence type="predicted"/>
<evidence type="ECO:0000313" key="3">
    <source>
        <dbReference type="Proteomes" id="UP000287910"/>
    </source>
</evidence>
<organism evidence="2 3">
    <name type="scientific">Lysinibacillus antri</name>
    <dbReference type="NCBI Taxonomy" id="2498145"/>
    <lineage>
        <taxon>Bacteria</taxon>
        <taxon>Bacillati</taxon>
        <taxon>Bacillota</taxon>
        <taxon>Bacilli</taxon>
        <taxon>Bacillales</taxon>
        <taxon>Bacillaceae</taxon>
        <taxon>Lysinibacillus</taxon>
    </lineage>
</organism>
<sequence length="292" mass="33732">MKQSPLILPDEWISKVSRLSIATSSKVRGQHKGSHRSQRFGASLDFSDFREYTLGDDVRQVDWNVYARTEKFFIKRFLDEQEMRVHILLDGTRSMGEERKWLFARQIAAALGLMVLQRDDRLSFSYIGEQSAMPFRKKGAIYRKPFLQIVSNLEEAQGTGNFASNGLKVLPKDSTVLFIITDGLETIEQWEQFFKRLPRFAGDVRCIQIVTEEELNPQYTGDVRLIDAETAREVNVSVSNRVRANYDKLRAEHEGQFNALASRFGIRKIQLIVEDGFQNALFHKLLKAHWVQ</sequence>
<dbReference type="Pfam" id="PF01882">
    <property type="entry name" value="DUF58"/>
    <property type="match status" value="1"/>
</dbReference>
<accession>A0A3S0PMI6</accession>
<dbReference type="PANTHER" id="PTHR33608:SF7">
    <property type="entry name" value="DUF58 DOMAIN-CONTAINING PROTEIN"/>
    <property type="match status" value="1"/>
</dbReference>
<feature type="domain" description="DUF58" evidence="1">
    <location>
        <begin position="48"/>
        <end position="254"/>
    </location>
</feature>
<gene>
    <name evidence="2" type="ORF">EK386_17130</name>
</gene>
<dbReference type="AlphaFoldDB" id="A0A3S0PMI6"/>
<dbReference type="PANTHER" id="PTHR33608">
    <property type="entry name" value="BLL2464 PROTEIN"/>
    <property type="match status" value="1"/>
</dbReference>
<dbReference type="InterPro" id="IPR002881">
    <property type="entry name" value="DUF58"/>
</dbReference>
<dbReference type="EMBL" id="RYYR01000032">
    <property type="protein sequence ID" value="RUL48278.1"/>
    <property type="molecule type" value="Genomic_DNA"/>
</dbReference>
<dbReference type="Proteomes" id="UP000287910">
    <property type="component" value="Unassembled WGS sequence"/>
</dbReference>
<name>A0A3S0PMI6_9BACI</name>